<evidence type="ECO:0000313" key="4">
    <source>
        <dbReference type="Proteomes" id="UP000644699"/>
    </source>
</evidence>
<feature type="compositionally biased region" description="Pro residues" evidence="1">
    <location>
        <begin position="64"/>
        <end position="77"/>
    </location>
</feature>
<dbReference type="Proteomes" id="UP000644699">
    <property type="component" value="Unassembled WGS sequence"/>
</dbReference>
<dbReference type="EMBL" id="BMIQ01000004">
    <property type="protein sequence ID" value="GGE06720.1"/>
    <property type="molecule type" value="Genomic_DNA"/>
</dbReference>
<name>A0A916ZQN1_9HYPH</name>
<dbReference type="RefSeq" id="WP_188909362.1">
    <property type="nucleotide sequence ID" value="NZ_BMIQ01000004.1"/>
</dbReference>
<gene>
    <name evidence="3" type="ORF">GCM10011390_27250</name>
</gene>
<dbReference type="SUPFAM" id="SSF74653">
    <property type="entry name" value="TolA/TonB C-terminal domain"/>
    <property type="match status" value="1"/>
</dbReference>
<dbReference type="AlphaFoldDB" id="A0A916ZQN1"/>
<feature type="compositionally biased region" description="Pro residues" evidence="1">
    <location>
        <begin position="180"/>
        <end position="192"/>
    </location>
</feature>
<protein>
    <submittedName>
        <fullName evidence="3">Uncharacterized protein</fullName>
    </submittedName>
</protein>
<comment type="caution">
    <text evidence="3">The sequence shown here is derived from an EMBL/GenBank/DDBJ whole genome shotgun (WGS) entry which is preliminary data.</text>
</comment>
<keyword evidence="2" id="KW-0732">Signal</keyword>
<feature type="region of interest" description="Disordered" evidence="1">
    <location>
        <begin position="26"/>
        <end position="83"/>
    </location>
</feature>
<accession>A0A916ZQN1</accession>
<sequence>MRSALLAPLALALGLLPSLAGAQVPDFPPINDGPPSGSPQMDPVETAPAPVTAAPVDTTTATTLPPPPPEPGAPPPVASGLPPIDIDRIMDRVKTCWTAIPKTYGTPAQGGFARIRLKLQSDGLLDGKPMIIDKPLGPIGAKFAESAAGAIERCQPYRLPPDRYAEWRLIEMRFDTIDPENPPPAPPPPPPAGDGTLDGLPPAATPAPGTALPPADGGLPQ</sequence>
<evidence type="ECO:0000256" key="2">
    <source>
        <dbReference type="SAM" id="SignalP"/>
    </source>
</evidence>
<evidence type="ECO:0000313" key="3">
    <source>
        <dbReference type="EMBL" id="GGE06720.1"/>
    </source>
</evidence>
<feature type="signal peptide" evidence="2">
    <location>
        <begin position="1"/>
        <end position="22"/>
    </location>
</feature>
<feature type="compositionally biased region" description="Low complexity" evidence="1">
    <location>
        <begin position="43"/>
        <end position="63"/>
    </location>
</feature>
<feature type="region of interest" description="Disordered" evidence="1">
    <location>
        <begin position="175"/>
        <end position="221"/>
    </location>
</feature>
<reference evidence="3" key="1">
    <citation type="journal article" date="2014" name="Int. J. Syst. Evol. Microbiol.">
        <title>Complete genome sequence of Corynebacterium casei LMG S-19264T (=DSM 44701T), isolated from a smear-ripened cheese.</title>
        <authorList>
            <consortium name="US DOE Joint Genome Institute (JGI-PGF)"/>
            <person name="Walter F."/>
            <person name="Albersmeier A."/>
            <person name="Kalinowski J."/>
            <person name="Ruckert C."/>
        </authorList>
    </citation>
    <scope>NUCLEOTIDE SEQUENCE</scope>
    <source>
        <strain evidence="3">CGMCC 1.15367</strain>
    </source>
</reference>
<feature type="chain" id="PRO_5037018703" evidence="2">
    <location>
        <begin position="23"/>
        <end position="221"/>
    </location>
</feature>
<keyword evidence="4" id="KW-1185">Reference proteome</keyword>
<reference evidence="3" key="2">
    <citation type="submission" date="2020-09" db="EMBL/GenBank/DDBJ databases">
        <authorList>
            <person name="Sun Q."/>
            <person name="Zhou Y."/>
        </authorList>
    </citation>
    <scope>NUCLEOTIDE SEQUENCE</scope>
    <source>
        <strain evidence="3">CGMCC 1.15367</strain>
    </source>
</reference>
<organism evidence="3 4">
    <name type="scientific">Aureimonas endophytica</name>
    <dbReference type="NCBI Taxonomy" id="2027858"/>
    <lineage>
        <taxon>Bacteria</taxon>
        <taxon>Pseudomonadati</taxon>
        <taxon>Pseudomonadota</taxon>
        <taxon>Alphaproteobacteria</taxon>
        <taxon>Hyphomicrobiales</taxon>
        <taxon>Aurantimonadaceae</taxon>
        <taxon>Aureimonas</taxon>
    </lineage>
</organism>
<feature type="compositionally biased region" description="Low complexity" evidence="1">
    <location>
        <begin position="193"/>
        <end position="221"/>
    </location>
</feature>
<evidence type="ECO:0000256" key="1">
    <source>
        <dbReference type="SAM" id="MobiDB-lite"/>
    </source>
</evidence>
<proteinExistence type="predicted"/>
<dbReference type="Gene3D" id="3.30.1150.10">
    <property type="match status" value="1"/>
</dbReference>